<dbReference type="Gene3D" id="3.30.70.370">
    <property type="match status" value="1"/>
</dbReference>
<keyword evidence="4" id="KW-0548">Nucleotidyltransferase</keyword>
<comment type="caution">
    <text evidence="10">The sequence shown here is derived from an EMBL/GenBank/DDBJ whole genome shotgun (WGS) entry which is preliminary data.</text>
</comment>
<keyword evidence="3" id="KW-0808">Transferase</keyword>
<accession>A0AA38HHN6</accession>
<evidence type="ECO:0000256" key="1">
    <source>
        <dbReference type="ARBA" id="ARBA00007705"/>
    </source>
</evidence>
<dbReference type="FunFam" id="1.10.150.20:FF:000002">
    <property type="entry name" value="DNA polymerase I"/>
    <property type="match status" value="1"/>
</dbReference>
<dbReference type="GO" id="GO:0003887">
    <property type="term" value="F:DNA-directed DNA polymerase activity"/>
    <property type="evidence" value="ECO:0007669"/>
    <property type="project" value="UniProtKB-KW"/>
</dbReference>
<organism evidence="10 11">
    <name type="scientific">Zophobas morio</name>
    <dbReference type="NCBI Taxonomy" id="2755281"/>
    <lineage>
        <taxon>Eukaryota</taxon>
        <taxon>Metazoa</taxon>
        <taxon>Ecdysozoa</taxon>
        <taxon>Arthropoda</taxon>
        <taxon>Hexapoda</taxon>
        <taxon>Insecta</taxon>
        <taxon>Pterygota</taxon>
        <taxon>Neoptera</taxon>
        <taxon>Endopterygota</taxon>
        <taxon>Coleoptera</taxon>
        <taxon>Polyphaga</taxon>
        <taxon>Cucujiformia</taxon>
        <taxon>Tenebrionidae</taxon>
        <taxon>Zophobas</taxon>
    </lineage>
</organism>
<dbReference type="SUPFAM" id="SSF56672">
    <property type="entry name" value="DNA/RNA polymerases"/>
    <property type="match status" value="1"/>
</dbReference>
<dbReference type="Gene3D" id="1.10.150.20">
    <property type="entry name" value="5' to 3' exonuclease, C-terminal subdomain"/>
    <property type="match status" value="1"/>
</dbReference>
<protein>
    <recommendedName>
        <fullName evidence="2">DNA-directed DNA polymerase</fullName>
        <ecNumber evidence="2">2.7.7.7</ecNumber>
    </recommendedName>
</protein>
<dbReference type="Gene3D" id="1.20.1060.10">
    <property type="entry name" value="Taq DNA Polymerase, Chain T, domain 4"/>
    <property type="match status" value="1"/>
</dbReference>
<dbReference type="AlphaFoldDB" id="A0AA38HHN6"/>
<dbReference type="PANTHER" id="PTHR10133">
    <property type="entry name" value="DNA POLYMERASE I"/>
    <property type="match status" value="1"/>
</dbReference>
<evidence type="ECO:0000256" key="3">
    <source>
        <dbReference type="ARBA" id="ARBA00022679"/>
    </source>
</evidence>
<comment type="catalytic activity">
    <reaction evidence="8">
        <text>DNA(n) + a 2'-deoxyribonucleoside 5'-triphosphate = DNA(n+1) + diphosphate</text>
        <dbReference type="Rhea" id="RHEA:22508"/>
        <dbReference type="Rhea" id="RHEA-COMP:17339"/>
        <dbReference type="Rhea" id="RHEA-COMP:17340"/>
        <dbReference type="ChEBI" id="CHEBI:33019"/>
        <dbReference type="ChEBI" id="CHEBI:61560"/>
        <dbReference type="ChEBI" id="CHEBI:173112"/>
        <dbReference type="EC" id="2.7.7.7"/>
    </reaction>
</comment>
<dbReference type="InterPro" id="IPR002298">
    <property type="entry name" value="DNA_polymerase_A"/>
</dbReference>
<proteinExistence type="inferred from homology"/>
<name>A0AA38HHN6_9CUCU</name>
<feature type="domain" description="DNA-directed DNA polymerase family A palm" evidence="9">
    <location>
        <begin position="143"/>
        <end position="351"/>
    </location>
</feature>
<gene>
    <name evidence="10" type="ORF">Zmor_012005</name>
</gene>
<dbReference type="SMART" id="SM00482">
    <property type="entry name" value="POLAc"/>
    <property type="match status" value="1"/>
</dbReference>
<evidence type="ECO:0000313" key="10">
    <source>
        <dbReference type="EMBL" id="KAJ3616194.1"/>
    </source>
</evidence>
<evidence type="ECO:0000256" key="5">
    <source>
        <dbReference type="ARBA" id="ARBA00022705"/>
    </source>
</evidence>
<dbReference type="Proteomes" id="UP001168821">
    <property type="component" value="Unassembled WGS sequence"/>
</dbReference>
<evidence type="ECO:0000256" key="2">
    <source>
        <dbReference type="ARBA" id="ARBA00012417"/>
    </source>
</evidence>
<keyword evidence="11" id="KW-1185">Reference proteome</keyword>
<dbReference type="GO" id="GO:0006302">
    <property type="term" value="P:double-strand break repair"/>
    <property type="evidence" value="ECO:0007669"/>
    <property type="project" value="TreeGrafter"/>
</dbReference>
<keyword evidence="6" id="KW-0239">DNA-directed DNA polymerase</keyword>
<dbReference type="PROSITE" id="PS00447">
    <property type="entry name" value="DNA_POLYMERASE_A"/>
    <property type="match status" value="1"/>
</dbReference>
<evidence type="ECO:0000256" key="6">
    <source>
        <dbReference type="ARBA" id="ARBA00022932"/>
    </source>
</evidence>
<dbReference type="PRINTS" id="PR00868">
    <property type="entry name" value="DNAPOLI"/>
</dbReference>
<evidence type="ECO:0000256" key="7">
    <source>
        <dbReference type="ARBA" id="ARBA00023125"/>
    </source>
</evidence>
<dbReference type="InterPro" id="IPR043502">
    <property type="entry name" value="DNA/RNA_pol_sf"/>
</dbReference>
<dbReference type="CDD" id="cd08637">
    <property type="entry name" value="DNA_pol_A_pol_I_C"/>
    <property type="match status" value="1"/>
</dbReference>
<sequence>MEKTGVSVDTNELKIQTEKIQNLLQQIETEILNMLGDEFRDLNIASPKQLKELLFEKLKLTNKKKGSTDKEVLEDLIDEHPVVEKIIRHRKLSKLVNTYLVGFNKYIKNEKVHTKFNQSLTATGRLSSSDPNLQNISIRDELQRQVRKIFVTSSSEYSFMGLDYSQIELRVLAQMANEKHMIEMFNNDLDIHEEAARKIFKLSSSETVTSDMRRVAKVFNFGIAYGLSDFGLARDLKISVAEAKNLIKSYFETFSDLKNFIDQLILDAKQINFARTLSNRRRKVTQLSDPSFLIRSFGERIAVNMPIQGTAADILKIAMINIEKKLKANNLDAKMVAQIHDELILEVKKTDLKATEELVKSEMKSALRDLITTLNLNEEVKVDLKVSYSEAEN</sequence>
<evidence type="ECO:0000313" key="11">
    <source>
        <dbReference type="Proteomes" id="UP001168821"/>
    </source>
</evidence>
<keyword evidence="5" id="KW-0235">DNA replication</keyword>
<evidence type="ECO:0000259" key="9">
    <source>
        <dbReference type="SMART" id="SM00482"/>
    </source>
</evidence>
<comment type="similarity">
    <text evidence="1">Belongs to the DNA polymerase type-A family.</text>
</comment>
<keyword evidence="7" id="KW-0238">DNA-binding</keyword>
<dbReference type="EMBL" id="JALNTZ010003706">
    <property type="protein sequence ID" value="KAJ3616194.1"/>
    <property type="molecule type" value="Genomic_DNA"/>
</dbReference>
<reference evidence="10" key="1">
    <citation type="journal article" date="2023" name="G3 (Bethesda)">
        <title>Whole genome assemblies of Zophobas morio and Tenebrio molitor.</title>
        <authorList>
            <person name="Kaur S."/>
            <person name="Stinson S.A."/>
            <person name="diCenzo G.C."/>
        </authorList>
    </citation>
    <scope>NUCLEOTIDE SEQUENCE</scope>
    <source>
        <strain evidence="10">QUZm001</strain>
    </source>
</reference>
<dbReference type="EC" id="2.7.7.7" evidence="2"/>
<dbReference type="InterPro" id="IPR001098">
    <property type="entry name" value="DNA-dir_DNA_pol_A_palm_dom"/>
</dbReference>
<dbReference type="InterPro" id="IPR019760">
    <property type="entry name" value="DNA-dir_DNA_pol_A_CS"/>
</dbReference>
<dbReference type="GO" id="GO:0006261">
    <property type="term" value="P:DNA-templated DNA replication"/>
    <property type="evidence" value="ECO:0007669"/>
    <property type="project" value="InterPro"/>
</dbReference>
<evidence type="ECO:0000256" key="4">
    <source>
        <dbReference type="ARBA" id="ARBA00022695"/>
    </source>
</evidence>
<evidence type="ECO:0000256" key="8">
    <source>
        <dbReference type="ARBA" id="ARBA00049244"/>
    </source>
</evidence>
<dbReference type="Pfam" id="PF00476">
    <property type="entry name" value="DNA_pol_A"/>
    <property type="match status" value="1"/>
</dbReference>
<dbReference type="GO" id="GO:0003677">
    <property type="term" value="F:DNA binding"/>
    <property type="evidence" value="ECO:0007669"/>
    <property type="project" value="UniProtKB-KW"/>
</dbReference>
<dbReference type="PANTHER" id="PTHR10133:SF27">
    <property type="entry name" value="DNA POLYMERASE NU"/>
    <property type="match status" value="1"/>
</dbReference>